<dbReference type="InterPro" id="IPR001128">
    <property type="entry name" value="Cyt_P450"/>
</dbReference>
<feature type="binding site" description="axial binding residue" evidence="5">
    <location>
        <position position="436"/>
    </location>
    <ligand>
        <name>heme</name>
        <dbReference type="ChEBI" id="CHEBI:30413"/>
    </ligand>
    <ligandPart>
        <name>Fe</name>
        <dbReference type="ChEBI" id="CHEBI:18248"/>
    </ligandPart>
</feature>
<protein>
    <recommendedName>
        <fullName evidence="9">Cytochrome P450</fullName>
    </recommendedName>
</protein>
<dbReference type="InterPro" id="IPR053007">
    <property type="entry name" value="CYP450_monoxygenase_sec-met"/>
</dbReference>
<dbReference type="Proteomes" id="UP000799438">
    <property type="component" value="Unassembled WGS sequence"/>
</dbReference>
<dbReference type="SUPFAM" id="SSF48264">
    <property type="entry name" value="Cytochrome P450"/>
    <property type="match status" value="1"/>
</dbReference>
<evidence type="ECO:0000256" key="6">
    <source>
        <dbReference type="SAM" id="Phobius"/>
    </source>
</evidence>
<dbReference type="PANTHER" id="PTHR47582">
    <property type="entry name" value="P450, PUTATIVE (EUROFUNG)-RELATED"/>
    <property type="match status" value="1"/>
</dbReference>
<dbReference type="InterPro" id="IPR002403">
    <property type="entry name" value="Cyt_P450_E_grp-IV"/>
</dbReference>
<dbReference type="InterPro" id="IPR036396">
    <property type="entry name" value="Cyt_P450_sf"/>
</dbReference>
<evidence type="ECO:0000313" key="7">
    <source>
        <dbReference type="EMBL" id="KAF2144309.1"/>
    </source>
</evidence>
<comment type="cofactor">
    <cofactor evidence="1 5">
        <name>heme</name>
        <dbReference type="ChEBI" id="CHEBI:30413"/>
    </cofactor>
</comment>
<dbReference type="GeneID" id="54296342"/>
<dbReference type="PRINTS" id="PR00465">
    <property type="entry name" value="EP450IV"/>
</dbReference>
<dbReference type="PANTHER" id="PTHR47582:SF1">
    <property type="entry name" value="P450, PUTATIVE (EUROFUNG)-RELATED"/>
    <property type="match status" value="1"/>
</dbReference>
<organism evidence="7 8">
    <name type="scientific">Aplosporella prunicola CBS 121167</name>
    <dbReference type="NCBI Taxonomy" id="1176127"/>
    <lineage>
        <taxon>Eukaryota</taxon>
        <taxon>Fungi</taxon>
        <taxon>Dikarya</taxon>
        <taxon>Ascomycota</taxon>
        <taxon>Pezizomycotina</taxon>
        <taxon>Dothideomycetes</taxon>
        <taxon>Dothideomycetes incertae sedis</taxon>
        <taxon>Botryosphaeriales</taxon>
        <taxon>Aplosporellaceae</taxon>
        <taxon>Aplosporella</taxon>
    </lineage>
</organism>
<name>A0A6A6BJI6_9PEZI</name>
<evidence type="ECO:0008006" key="9">
    <source>
        <dbReference type="Google" id="ProtNLM"/>
    </source>
</evidence>
<feature type="transmembrane region" description="Helical" evidence="6">
    <location>
        <begin position="39"/>
        <end position="57"/>
    </location>
</feature>
<keyword evidence="6" id="KW-1133">Transmembrane helix</keyword>
<dbReference type="AlphaFoldDB" id="A0A6A6BJI6"/>
<feature type="transmembrane region" description="Helical" evidence="6">
    <location>
        <begin position="6"/>
        <end position="27"/>
    </location>
</feature>
<sequence>MDTFLALPPSAYFCIAAVSIFVLAHRYSAHPTGSREPPFIPSRLPLIGHLICMLWYGKDYYRMIDEKYGYDIYTLPIFGQSFYVVAGPSMVAAVNRIPKAVSVHPISSALTQSISGLPEKVGQVNLVDEDDQDIHIAHHDILYSMLPQGTSMDEIAQELLNGVAKNLDYLSENQLDLYLFTRRLVGTSIMSALYGPGFPVEDPSFVSDYWAFDPKLLDIIVSPFPQITAPKAYHLRETLAKKFITFFENGLDKSASFMMRTRYELYRKYGYTLEDIARTEVIFTVGILSNSSITAFWYLSYALSDPNLFKELSDEASKACVRDGDEAVVDMTKIRSTSDCPLLNSVLREILRHIMHSGAPRKILSDTMVNDQYLLKKGSFLMTEASVLHNRTSIWGDDVAEFNPRRFYNSPNGTASDGKRVHPAAYRAFGGGDVLCPGRNLVRDGIIGLAVAVLLGFDVTNVDGSPLTKPQIRYDKMPTSVFKPAHEVPVCIRRKAGWENVQWEYRL</sequence>
<keyword evidence="3 5" id="KW-0479">Metal-binding</keyword>
<feature type="transmembrane region" description="Helical" evidence="6">
    <location>
        <begin position="77"/>
        <end position="94"/>
    </location>
</feature>
<dbReference type="EMBL" id="ML995480">
    <property type="protein sequence ID" value="KAF2144309.1"/>
    <property type="molecule type" value="Genomic_DNA"/>
</dbReference>
<dbReference type="GO" id="GO:0005506">
    <property type="term" value="F:iron ion binding"/>
    <property type="evidence" value="ECO:0007669"/>
    <property type="project" value="InterPro"/>
</dbReference>
<evidence type="ECO:0000256" key="1">
    <source>
        <dbReference type="ARBA" id="ARBA00001971"/>
    </source>
</evidence>
<evidence type="ECO:0000256" key="2">
    <source>
        <dbReference type="ARBA" id="ARBA00010617"/>
    </source>
</evidence>
<keyword evidence="8" id="KW-1185">Reference proteome</keyword>
<accession>A0A6A6BJI6</accession>
<keyword evidence="6" id="KW-0812">Transmembrane</keyword>
<dbReference type="GO" id="GO:0004497">
    <property type="term" value="F:monooxygenase activity"/>
    <property type="evidence" value="ECO:0007669"/>
    <property type="project" value="InterPro"/>
</dbReference>
<comment type="similarity">
    <text evidence="2">Belongs to the cytochrome P450 family.</text>
</comment>
<dbReference type="OrthoDB" id="3366823at2759"/>
<proteinExistence type="inferred from homology"/>
<keyword evidence="5" id="KW-0349">Heme</keyword>
<evidence type="ECO:0000256" key="5">
    <source>
        <dbReference type="PIRSR" id="PIRSR602403-1"/>
    </source>
</evidence>
<dbReference type="Gene3D" id="1.10.630.10">
    <property type="entry name" value="Cytochrome P450"/>
    <property type="match status" value="1"/>
</dbReference>
<keyword evidence="6" id="KW-0472">Membrane</keyword>
<dbReference type="RefSeq" id="XP_033400021.1">
    <property type="nucleotide sequence ID" value="XM_033538846.1"/>
</dbReference>
<dbReference type="GO" id="GO:0016705">
    <property type="term" value="F:oxidoreductase activity, acting on paired donors, with incorporation or reduction of molecular oxygen"/>
    <property type="evidence" value="ECO:0007669"/>
    <property type="project" value="InterPro"/>
</dbReference>
<dbReference type="Pfam" id="PF00067">
    <property type="entry name" value="p450"/>
    <property type="match status" value="1"/>
</dbReference>
<gene>
    <name evidence="7" type="ORF">K452DRAFT_267597</name>
</gene>
<dbReference type="GO" id="GO:0020037">
    <property type="term" value="F:heme binding"/>
    <property type="evidence" value="ECO:0007669"/>
    <property type="project" value="InterPro"/>
</dbReference>
<keyword evidence="4 5" id="KW-0408">Iron</keyword>
<dbReference type="CDD" id="cd11040">
    <property type="entry name" value="CYP7_CYP8-like"/>
    <property type="match status" value="1"/>
</dbReference>
<reference evidence="7" key="1">
    <citation type="journal article" date="2020" name="Stud. Mycol.">
        <title>101 Dothideomycetes genomes: a test case for predicting lifestyles and emergence of pathogens.</title>
        <authorList>
            <person name="Haridas S."/>
            <person name="Albert R."/>
            <person name="Binder M."/>
            <person name="Bloem J."/>
            <person name="Labutti K."/>
            <person name="Salamov A."/>
            <person name="Andreopoulos B."/>
            <person name="Baker S."/>
            <person name="Barry K."/>
            <person name="Bills G."/>
            <person name="Bluhm B."/>
            <person name="Cannon C."/>
            <person name="Castanera R."/>
            <person name="Culley D."/>
            <person name="Daum C."/>
            <person name="Ezra D."/>
            <person name="Gonzalez J."/>
            <person name="Henrissat B."/>
            <person name="Kuo A."/>
            <person name="Liang C."/>
            <person name="Lipzen A."/>
            <person name="Lutzoni F."/>
            <person name="Magnuson J."/>
            <person name="Mondo S."/>
            <person name="Nolan M."/>
            <person name="Ohm R."/>
            <person name="Pangilinan J."/>
            <person name="Park H.-J."/>
            <person name="Ramirez L."/>
            <person name="Alfaro M."/>
            <person name="Sun H."/>
            <person name="Tritt A."/>
            <person name="Yoshinaga Y."/>
            <person name="Zwiers L.-H."/>
            <person name="Turgeon B."/>
            <person name="Goodwin S."/>
            <person name="Spatafora J."/>
            <person name="Crous P."/>
            <person name="Grigoriev I."/>
        </authorList>
    </citation>
    <scope>NUCLEOTIDE SEQUENCE</scope>
    <source>
        <strain evidence="7">CBS 121167</strain>
    </source>
</reference>
<evidence type="ECO:0000313" key="8">
    <source>
        <dbReference type="Proteomes" id="UP000799438"/>
    </source>
</evidence>
<evidence type="ECO:0000256" key="4">
    <source>
        <dbReference type="ARBA" id="ARBA00023004"/>
    </source>
</evidence>
<evidence type="ECO:0000256" key="3">
    <source>
        <dbReference type="ARBA" id="ARBA00022723"/>
    </source>
</evidence>